<dbReference type="PANTHER" id="PTHR48094">
    <property type="entry name" value="PROTEIN/NUCLEIC ACID DEGLYCASE DJ-1-RELATED"/>
    <property type="match status" value="1"/>
</dbReference>
<dbReference type="EMBL" id="BMDO01000010">
    <property type="protein sequence ID" value="GGI52092.1"/>
    <property type="molecule type" value="Genomic_DNA"/>
</dbReference>
<keyword evidence="2" id="KW-0456">Lyase</keyword>
<evidence type="ECO:0000313" key="4">
    <source>
        <dbReference type="EMBL" id="GGI52092.1"/>
    </source>
</evidence>
<keyword evidence="5" id="KW-1185">Reference proteome</keyword>
<evidence type="ECO:0008006" key="6">
    <source>
        <dbReference type="Google" id="ProtNLM"/>
    </source>
</evidence>
<dbReference type="GO" id="GO:0019243">
    <property type="term" value="P:methylglyoxal catabolic process to D-lactate via S-lactoyl-glutathione"/>
    <property type="evidence" value="ECO:0007669"/>
    <property type="project" value="TreeGrafter"/>
</dbReference>
<dbReference type="PANTHER" id="PTHR48094:SF11">
    <property type="entry name" value="GLUTATHIONE-INDEPENDENT GLYOXALASE HSP31-RELATED"/>
    <property type="match status" value="1"/>
</dbReference>
<organism evidence="4 5">
    <name type="scientific">Mucilaginibacter galii</name>
    <dbReference type="NCBI Taxonomy" id="2005073"/>
    <lineage>
        <taxon>Bacteria</taxon>
        <taxon>Pseudomonadati</taxon>
        <taxon>Bacteroidota</taxon>
        <taxon>Sphingobacteriia</taxon>
        <taxon>Sphingobacteriales</taxon>
        <taxon>Sphingobacteriaceae</taxon>
        <taxon>Mucilaginibacter</taxon>
    </lineage>
</organism>
<accession>A0A917JCI4</accession>
<keyword evidence="1" id="KW-0346">Stress response</keyword>
<gene>
    <name evidence="4" type="ORF">GCM10011425_33040</name>
</gene>
<name>A0A917JCI4_9SPHI</name>
<reference evidence="4" key="2">
    <citation type="submission" date="2020-09" db="EMBL/GenBank/DDBJ databases">
        <authorList>
            <person name="Sun Q."/>
            <person name="Sedlacek I."/>
        </authorList>
    </citation>
    <scope>NUCLEOTIDE SEQUENCE</scope>
    <source>
        <strain evidence="4">CCM 8711</strain>
    </source>
</reference>
<protein>
    <recommendedName>
        <fullName evidence="6">Type 1 glutamine amidotransferase domain-containing protein</fullName>
    </recommendedName>
</protein>
<dbReference type="Gene3D" id="3.40.50.880">
    <property type="match status" value="1"/>
</dbReference>
<dbReference type="RefSeq" id="WP_188418204.1">
    <property type="nucleotide sequence ID" value="NZ_BMDO01000010.1"/>
</dbReference>
<dbReference type="InterPro" id="IPR032633">
    <property type="entry name" value="ThiJ-like"/>
</dbReference>
<dbReference type="InterPro" id="IPR029062">
    <property type="entry name" value="Class_I_gatase-like"/>
</dbReference>
<dbReference type="AlphaFoldDB" id="A0A917JCI4"/>
<reference evidence="4" key="1">
    <citation type="journal article" date="2014" name="Int. J. Syst. Evol. Microbiol.">
        <title>Complete genome sequence of Corynebacterium casei LMG S-19264T (=DSM 44701T), isolated from a smear-ripened cheese.</title>
        <authorList>
            <consortium name="US DOE Joint Genome Institute (JGI-PGF)"/>
            <person name="Walter F."/>
            <person name="Albersmeier A."/>
            <person name="Kalinowski J."/>
            <person name="Ruckert C."/>
        </authorList>
    </citation>
    <scope>NUCLEOTIDE SEQUENCE</scope>
    <source>
        <strain evidence="4">CCM 8711</strain>
    </source>
</reference>
<proteinExistence type="inferred from homology"/>
<dbReference type="GO" id="GO:0019172">
    <property type="term" value="F:glyoxalase III activity"/>
    <property type="evidence" value="ECO:0007669"/>
    <property type="project" value="TreeGrafter"/>
</dbReference>
<dbReference type="InterPro" id="IPR050325">
    <property type="entry name" value="Prot/Nucl_acid_deglycase"/>
</dbReference>
<comment type="similarity">
    <text evidence="3">Belongs to the peptidase C56 family. HSP31-like subfamily.</text>
</comment>
<dbReference type="Pfam" id="PF17124">
    <property type="entry name" value="ThiJ_like"/>
    <property type="match status" value="1"/>
</dbReference>
<dbReference type="GO" id="GO:0005737">
    <property type="term" value="C:cytoplasm"/>
    <property type="evidence" value="ECO:0007669"/>
    <property type="project" value="TreeGrafter"/>
</dbReference>
<dbReference type="Proteomes" id="UP000662074">
    <property type="component" value="Unassembled WGS sequence"/>
</dbReference>
<dbReference type="SUPFAM" id="SSF52317">
    <property type="entry name" value="Class I glutamine amidotransferase-like"/>
    <property type="match status" value="1"/>
</dbReference>
<sequence>MPAKKVLAILSEYGYWGIELVGPLEKLEQSGYEVHFMTPHGKTAQALPPSYDTTYVDPPLGICVTTPEAAEKVKAFEATGKLANCLNMADYIPERPYHSATNFLRELENYYVKVKESHKALTDTYDAVLIVGGSGPIVDLVNNQRVHEIILGFYRAGKPVSAICYGVAALVFARDFNERDSIIKGKHVTGHCIEYDYHDGTGFMGTDFNIGPPPYVLEYILADAVGTEGQFHGNFGKETSVIVDYPFITARSLQCSFEFGEQIVNVLDNNLKRYGW</sequence>
<evidence type="ECO:0000256" key="1">
    <source>
        <dbReference type="ARBA" id="ARBA00023016"/>
    </source>
</evidence>
<evidence type="ECO:0000313" key="5">
    <source>
        <dbReference type="Proteomes" id="UP000662074"/>
    </source>
</evidence>
<evidence type="ECO:0000256" key="2">
    <source>
        <dbReference type="ARBA" id="ARBA00023239"/>
    </source>
</evidence>
<evidence type="ECO:0000256" key="3">
    <source>
        <dbReference type="ARBA" id="ARBA00038493"/>
    </source>
</evidence>
<comment type="caution">
    <text evidence="4">The sequence shown here is derived from an EMBL/GenBank/DDBJ whole genome shotgun (WGS) entry which is preliminary data.</text>
</comment>